<feature type="site" description="Lowers pKa of active site Cys" evidence="3">
    <location>
        <position position="286"/>
    </location>
</feature>
<accession>K2H9R8</accession>
<dbReference type="PANTHER" id="PTHR32419:SF6">
    <property type="entry name" value="GLUTATHIONE S-TRANSFERASE OMEGA-LIKE 1-RELATED"/>
    <property type="match status" value="1"/>
</dbReference>
<dbReference type="Pfam" id="PF13409">
    <property type="entry name" value="GST_N_2"/>
    <property type="match status" value="1"/>
</dbReference>
<feature type="active site" description="Proton donor/acceptor" evidence="1">
    <location>
        <position position="228"/>
    </location>
</feature>
<dbReference type="Gene3D" id="1.20.1050.10">
    <property type="match status" value="1"/>
</dbReference>
<evidence type="ECO:0000256" key="1">
    <source>
        <dbReference type="PIRSR" id="PIRSR015753-1"/>
    </source>
</evidence>
<dbReference type="GO" id="GO:0005737">
    <property type="term" value="C:cytoplasm"/>
    <property type="evidence" value="ECO:0007669"/>
    <property type="project" value="TreeGrafter"/>
</dbReference>
<sequence>MGTGARPDRRSVAAEFSPRTEPASPARQGQGAIMGRLVDGIWRDEWYDTDSQGGAFQRDTARYRNWITADGSAGPSGEGGFKAEAGRYHLYVSYACPWANRALFFRNLKSLRPLIEVSAVHPDMLAEGWEFRTDFDGATGDRVFGLPFARDLYLRANPRASGRVTVPILWDLERNTIVSNESAEIIRMFDSAFDGLTGNDDRYWPEDLRDAIEPVNERIYNTVNNGVYKAGFATTQSAYEAAVHPLFDTLDWLEDRLATRRYLMGDRITEADWRLFSTLVRFDLVYHQHFKCNRRRIVDYPNLWAYTRELYQWRCPDGSTIADTIHFDHIVRHYHYSHPTINPHRIIPINPVIDWTEPHGRDARFDR</sequence>
<evidence type="ECO:0000256" key="2">
    <source>
        <dbReference type="PIRSR" id="PIRSR015753-2"/>
    </source>
</evidence>
<name>K2H9R8_9RHOB</name>
<dbReference type="PATRIC" id="fig|1231392.3.peg.1819"/>
<evidence type="ECO:0000313" key="6">
    <source>
        <dbReference type="EMBL" id="EKE44293.1"/>
    </source>
</evidence>
<dbReference type="SFLD" id="SFLDS00019">
    <property type="entry name" value="Glutathione_Transferase_(cytos"/>
    <property type="match status" value="1"/>
</dbReference>
<feature type="binding site" evidence="2">
    <location>
        <begin position="181"/>
        <end position="182"/>
    </location>
    <ligand>
        <name>glutathione</name>
        <dbReference type="ChEBI" id="CHEBI:57925"/>
    </ligand>
</feature>
<gene>
    <name evidence="6" type="ORF">OCGS_1809</name>
</gene>
<feature type="binding site" evidence="2">
    <location>
        <position position="129"/>
    </location>
    <ligand>
        <name>glutathione</name>
        <dbReference type="ChEBI" id="CHEBI:57925"/>
    </ligand>
</feature>
<dbReference type="Pfam" id="PF13410">
    <property type="entry name" value="GST_C_2"/>
    <property type="match status" value="1"/>
</dbReference>
<feature type="site" description="Lowers pKa of active site Cys" evidence="3">
    <location>
        <position position="334"/>
    </location>
</feature>
<dbReference type="FunFam" id="3.40.30.10:FF:000058">
    <property type="entry name" value="Glutathione S-transferase, omega"/>
    <property type="match status" value="1"/>
</dbReference>
<dbReference type="PANTHER" id="PTHR32419">
    <property type="entry name" value="GLUTATHIONYL-HYDROQUINONE REDUCTASE"/>
    <property type="match status" value="1"/>
</dbReference>
<evidence type="ECO:0000313" key="7">
    <source>
        <dbReference type="Proteomes" id="UP000006765"/>
    </source>
</evidence>
<dbReference type="InterPro" id="IPR036249">
    <property type="entry name" value="Thioredoxin-like_sf"/>
</dbReference>
<dbReference type="InterPro" id="IPR040079">
    <property type="entry name" value="Glutathione_S-Trfase"/>
</dbReference>
<evidence type="ECO:0000256" key="3">
    <source>
        <dbReference type="PIRSR" id="PIRSR015753-3"/>
    </source>
</evidence>
<dbReference type="InterPro" id="IPR016639">
    <property type="entry name" value="GST_Omega/GSH"/>
</dbReference>
<feature type="binding site" evidence="2">
    <location>
        <begin position="163"/>
        <end position="166"/>
    </location>
    <ligand>
        <name>glutathione</name>
        <dbReference type="ChEBI" id="CHEBI:57925"/>
    </ligand>
</feature>
<protein>
    <recommendedName>
        <fullName evidence="5">GST N-terminal domain-containing protein</fullName>
    </recommendedName>
</protein>
<dbReference type="InterPro" id="IPR047047">
    <property type="entry name" value="GST_Omega-like_C"/>
</dbReference>
<feature type="domain" description="GST N-terminal" evidence="5">
    <location>
        <begin position="95"/>
        <end position="191"/>
    </location>
</feature>
<dbReference type="SFLD" id="SFLDG01206">
    <property type="entry name" value="Xi.1"/>
    <property type="match status" value="1"/>
</dbReference>
<feature type="compositionally biased region" description="Basic and acidic residues" evidence="4">
    <location>
        <begin position="1"/>
        <end position="12"/>
    </location>
</feature>
<dbReference type="SUPFAM" id="SSF47616">
    <property type="entry name" value="GST C-terminal domain-like"/>
    <property type="match status" value="1"/>
</dbReference>
<reference evidence="6 7" key="1">
    <citation type="journal article" date="2012" name="J. Bacteriol.">
        <title>Draft Genome Sequence of Oceaniovalibus guishaninsula JLT2003T.</title>
        <authorList>
            <person name="Tang K."/>
            <person name="Liu K."/>
            <person name="Jiao N."/>
        </authorList>
    </citation>
    <scope>NUCLEOTIDE SEQUENCE [LARGE SCALE GENOMIC DNA]</scope>
    <source>
        <strain evidence="6 7">JLT2003</strain>
    </source>
</reference>
<feature type="active site" description="Nucleophile" evidence="1">
    <location>
        <position position="96"/>
    </location>
</feature>
<dbReference type="Proteomes" id="UP000006765">
    <property type="component" value="Unassembled WGS sequence"/>
</dbReference>
<proteinExistence type="predicted"/>
<feature type="region of interest" description="Disordered" evidence="4">
    <location>
        <begin position="1"/>
        <end position="30"/>
    </location>
</feature>
<dbReference type="SFLD" id="SFLDG01148">
    <property type="entry name" value="Xi_(cytGST)"/>
    <property type="match status" value="1"/>
</dbReference>
<dbReference type="PIRSF" id="PIRSF015753">
    <property type="entry name" value="GST"/>
    <property type="match status" value="1"/>
</dbReference>
<comment type="caution">
    <text evidence="6">The sequence shown here is derived from an EMBL/GenBank/DDBJ whole genome shotgun (WGS) entry which is preliminary data.</text>
</comment>
<dbReference type="SUPFAM" id="SSF52833">
    <property type="entry name" value="Thioredoxin-like"/>
    <property type="match status" value="1"/>
</dbReference>
<dbReference type="AlphaFoldDB" id="K2H9R8"/>
<dbReference type="InterPro" id="IPR036282">
    <property type="entry name" value="Glutathione-S-Trfase_C_sf"/>
</dbReference>
<dbReference type="CDD" id="cd03190">
    <property type="entry name" value="GST_C_Omega_like"/>
    <property type="match status" value="1"/>
</dbReference>
<dbReference type="GO" id="GO:0004364">
    <property type="term" value="F:glutathione transferase activity"/>
    <property type="evidence" value="ECO:0007669"/>
    <property type="project" value="InterPro"/>
</dbReference>
<keyword evidence="7" id="KW-1185">Reference proteome</keyword>
<evidence type="ECO:0000256" key="4">
    <source>
        <dbReference type="SAM" id="MobiDB-lite"/>
    </source>
</evidence>
<dbReference type="EMBL" id="AMGO01000036">
    <property type="protein sequence ID" value="EKE44293.1"/>
    <property type="molecule type" value="Genomic_DNA"/>
</dbReference>
<dbReference type="STRING" id="1231392.OCGS_1809"/>
<dbReference type="Gene3D" id="3.40.30.10">
    <property type="entry name" value="Glutaredoxin"/>
    <property type="match status" value="1"/>
</dbReference>
<dbReference type="eggNOG" id="COG0435">
    <property type="taxonomic scope" value="Bacteria"/>
</dbReference>
<organism evidence="6 7">
    <name type="scientific">Oceaniovalibus guishaninsula JLT2003</name>
    <dbReference type="NCBI Taxonomy" id="1231392"/>
    <lineage>
        <taxon>Bacteria</taxon>
        <taxon>Pseudomonadati</taxon>
        <taxon>Pseudomonadota</taxon>
        <taxon>Alphaproteobacteria</taxon>
        <taxon>Rhodobacterales</taxon>
        <taxon>Roseobacteraceae</taxon>
        <taxon>Oceaniovalibus</taxon>
    </lineage>
</organism>
<evidence type="ECO:0000259" key="5">
    <source>
        <dbReference type="Pfam" id="PF13409"/>
    </source>
</evidence>
<dbReference type="InterPro" id="IPR004045">
    <property type="entry name" value="Glutathione_S-Trfase_N"/>
</dbReference>